<gene>
    <name evidence="2" type="ORF">PY650_16545</name>
</gene>
<dbReference type="InterPro" id="IPR009935">
    <property type="entry name" value="DUF1467"/>
</dbReference>
<keyword evidence="1" id="KW-0812">Transmembrane</keyword>
<keyword evidence="1" id="KW-1133">Transmembrane helix</keyword>
<feature type="transmembrane region" description="Helical" evidence="1">
    <location>
        <begin position="51"/>
        <end position="71"/>
    </location>
</feature>
<dbReference type="Proteomes" id="UP001172630">
    <property type="component" value="Unassembled WGS sequence"/>
</dbReference>
<comment type="caution">
    <text evidence="2">The sequence shown here is derived from an EMBL/GenBank/DDBJ whole genome shotgun (WGS) entry which is preliminary data.</text>
</comment>
<evidence type="ECO:0000313" key="3">
    <source>
        <dbReference type="Proteomes" id="UP001172630"/>
    </source>
</evidence>
<dbReference type="EMBL" id="JARFYN010000019">
    <property type="protein sequence ID" value="MDL2407247.1"/>
    <property type="molecule type" value="Genomic_DNA"/>
</dbReference>
<name>A0ABT7KF68_9HYPH</name>
<feature type="transmembrane region" description="Helical" evidence="1">
    <location>
        <begin position="12"/>
        <end position="30"/>
    </location>
</feature>
<reference evidence="2" key="1">
    <citation type="submission" date="2023-06" db="EMBL/GenBank/DDBJ databases">
        <title>Phylogenetic Diversity of Rhizobium strains.</title>
        <authorList>
            <person name="Moura F.T."/>
            <person name="Helene L.C.F."/>
            <person name="Hungria M."/>
        </authorList>
    </citation>
    <scope>NUCLEOTIDE SEQUENCE</scope>
    <source>
        <strain evidence="2">CCGE524</strain>
    </source>
</reference>
<keyword evidence="1" id="KW-0472">Membrane</keyword>
<keyword evidence="3" id="KW-1185">Reference proteome</keyword>
<sequence>MAQQIFSTCAVYFVVWWITLFAVLPFGLRTQAEDNHVILGTVESAPTKFRGWRIVLITTLVSAVIYGAWYVSSHYLGFGFDSIPPIVPRD</sequence>
<evidence type="ECO:0000256" key="1">
    <source>
        <dbReference type="SAM" id="Phobius"/>
    </source>
</evidence>
<accession>A0ABT7KF68</accession>
<evidence type="ECO:0000313" key="2">
    <source>
        <dbReference type="EMBL" id="MDL2407247.1"/>
    </source>
</evidence>
<protein>
    <submittedName>
        <fullName evidence="2">DUF1467 family protein</fullName>
    </submittedName>
</protein>
<organism evidence="2 3">
    <name type="scientific">Rhizobium calliandrae</name>
    <dbReference type="NCBI Taxonomy" id="1312182"/>
    <lineage>
        <taxon>Bacteria</taxon>
        <taxon>Pseudomonadati</taxon>
        <taxon>Pseudomonadota</taxon>
        <taxon>Alphaproteobacteria</taxon>
        <taxon>Hyphomicrobiales</taxon>
        <taxon>Rhizobiaceae</taxon>
        <taxon>Rhizobium/Agrobacterium group</taxon>
        <taxon>Rhizobium</taxon>
    </lineage>
</organism>
<dbReference type="RefSeq" id="WP_285880486.1">
    <property type="nucleotide sequence ID" value="NZ_JARFYN010000019.1"/>
</dbReference>
<dbReference type="Pfam" id="PF07330">
    <property type="entry name" value="DUF1467"/>
    <property type="match status" value="1"/>
</dbReference>
<proteinExistence type="predicted"/>